<evidence type="ECO:0000256" key="5">
    <source>
        <dbReference type="ARBA" id="ARBA00023136"/>
    </source>
</evidence>
<keyword evidence="4 6" id="KW-1133">Transmembrane helix</keyword>
<evidence type="ECO:0000256" key="6">
    <source>
        <dbReference type="SAM" id="Phobius"/>
    </source>
</evidence>
<comment type="subcellular location">
    <subcellularLocation>
        <location evidence="1">Cell membrane</location>
        <topology evidence="1">Multi-pass membrane protein</topology>
    </subcellularLocation>
</comment>
<dbReference type="EMBL" id="WWCL01000003">
    <property type="protein sequence ID" value="MYN46264.1"/>
    <property type="molecule type" value="Genomic_DNA"/>
</dbReference>
<reference evidence="7" key="1">
    <citation type="submission" date="2019-12" db="EMBL/GenBank/DDBJ databases">
        <title>Novel species isolated from a subtropical stream in China.</title>
        <authorList>
            <person name="Lu H."/>
        </authorList>
    </citation>
    <scope>NUCLEOTIDE SEQUENCE [LARGE SCALE GENOMIC DNA]</scope>
    <source>
        <strain evidence="7">FT93W</strain>
    </source>
</reference>
<feature type="transmembrane region" description="Helical" evidence="6">
    <location>
        <begin position="29"/>
        <end position="48"/>
    </location>
</feature>
<dbReference type="InterPro" id="IPR005598">
    <property type="entry name" value="ATP_synth_I"/>
</dbReference>
<evidence type="ECO:0000256" key="1">
    <source>
        <dbReference type="ARBA" id="ARBA00004651"/>
    </source>
</evidence>
<feature type="transmembrane region" description="Helical" evidence="6">
    <location>
        <begin position="91"/>
        <end position="110"/>
    </location>
</feature>
<evidence type="ECO:0000313" key="8">
    <source>
        <dbReference type="Proteomes" id="UP000444316"/>
    </source>
</evidence>
<evidence type="ECO:0008006" key="9">
    <source>
        <dbReference type="Google" id="ProtNLM"/>
    </source>
</evidence>
<organism evidence="7 8">
    <name type="scientific">Duganella fentianensis</name>
    <dbReference type="NCBI Taxonomy" id="2692177"/>
    <lineage>
        <taxon>Bacteria</taxon>
        <taxon>Pseudomonadati</taxon>
        <taxon>Pseudomonadota</taxon>
        <taxon>Betaproteobacteria</taxon>
        <taxon>Burkholderiales</taxon>
        <taxon>Oxalobacteraceae</taxon>
        <taxon>Telluria group</taxon>
        <taxon>Duganella</taxon>
    </lineage>
</organism>
<proteinExistence type="predicted"/>
<evidence type="ECO:0000313" key="7">
    <source>
        <dbReference type="EMBL" id="MYN46264.1"/>
    </source>
</evidence>
<keyword evidence="8" id="KW-1185">Reference proteome</keyword>
<dbReference type="GO" id="GO:0005886">
    <property type="term" value="C:plasma membrane"/>
    <property type="evidence" value="ECO:0007669"/>
    <property type="project" value="UniProtKB-SubCell"/>
</dbReference>
<feature type="transmembrane region" description="Helical" evidence="6">
    <location>
        <begin position="68"/>
        <end position="85"/>
    </location>
</feature>
<evidence type="ECO:0000256" key="3">
    <source>
        <dbReference type="ARBA" id="ARBA00022692"/>
    </source>
</evidence>
<comment type="caution">
    <text evidence="7">The sequence shown here is derived from an EMBL/GenBank/DDBJ whole genome shotgun (WGS) entry which is preliminary data.</text>
</comment>
<evidence type="ECO:0000256" key="4">
    <source>
        <dbReference type="ARBA" id="ARBA00022989"/>
    </source>
</evidence>
<evidence type="ECO:0000256" key="2">
    <source>
        <dbReference type="ARBA" id="ARBA00022475"/>
    </source>
</evidence>
<protein>
    <recommendedName>
        <fullName evidence="9">ATP synthase subunit I</fullName>
    </recommendedName>
</protein>
<keyword evidence="2" id="KW-1003">Cell membrane</keyword>
<dbReference type="AlphaFoldDB" id="A0A845HY01"/>
<dbReference type="Pfam" id="PF03899">
    <property type="entry name" value="ATP-synt_I"/>
    <property type="match status" value="1"/>
</dbReference>
<gene>
    <name evidence="7" type="ORF">GTP23_14525</name>
</gene>
<keyword evidence="5 6" id="KW-0472">Membrane</keyword>
<keyword evidence="3 6" id="KW-0812">Transmembrane</keyword>
<accession>A0A845HY01</accession>
<sequence length="111" mass="12167">MFKVVALQLVIVTAFALLAWIWAGPNKAWSAAYGGAVAVIGSLMYAIFVTRGSNDPKVVFRSHVRAEVMKIFTTVVLFIVALVLFQSAAWLWLILGFAVATLAYWFSLLAV</sequence>
<dbReference type="Proteomes" id="UP000444316">
    <property type="component" value="Unassembled WGS sequence"/>
</dbReference>
<name>A0A845HY01_9BURK</name>